<organism evidence="2 3">
    <name type="scientific">Colletotrichum plurivorum</name>
    <dbReference type="NCBI Taxonomy" id="2175906"/>
    <lineage>
        <taxon>Eukaryota</taxon>
        <taxon>Fungi</taxon>
        <taxon>Dikarya</taxon>
        <taxon>Ascomycota</taxon>
        <taxon>Pezizomycotina</taxon>
        <taxon>Sordariomycetes</taxon>
        <taxon>Hypocreomycetidae</taxon>
        <taxon>Glomerellales</taxon>
        <taxon>Glomerellaceae</taxon>
        <taxon>Colletotrichum</taxon>
        <taxon>Colletotrichum orchidearum species complex</taxon>
    </lineage>
</organism>
<sequence>MPSIAILWPPNLLMELLTLLSRPLEHVFYRADIGTAYHIFACAFVYFTAWLNAVVKVSPLNDRLEQIADSDVVTRIGAANRLLVRGYLRGCLFVPNLVGPVWICWYMHPHDAHLDALAHLYGFSIGLLHMPLIFSLVLRGVLPMAFVVPCVVVEKVSEVLWMISDWLPEDPVAAAQKGLRELRRLLRELPRATVKAVDREVLRSEHRVLVAAAWGVVIMQAFILHGMLVDLYRPYLQRLVVRVVSDALICVGDALFEAGMWVEGSLVEKVYWDTAVSGEARAEARVFHQPQR</sequence>
<keyword evidence="1" id="KW-1133">Transmembrane helix</keyword>
<evidence type="ECO:0000313" key="3">
    <source>
        <dbReference type="Proteomes" id="UP000654918"/>
    </source>
</evidence>
<keyword evidence="1" id="KW-0472">Membrane</keyword>
<feature type="transmembrane region" description="Helical" evidence="1">
    <location>
        <begin position="208"/>
        <end position="228"/>
    </location>
</feature>
<keyword evidence="3" id="KW-1185">Reference proteome</keyword>
<reference evidence="2" key="1">
    <citation type="journal article" date="2020" name="Phytopathology">
        <title>Genome Sequence Resources of Colletotrichum truncatum, C. plurivorum, C. musicola, and C. sojae: Four Species Pathogenic to Soybean (Glycine max).</title>
        <authorList>
            <person name="Rogerio F."/>
            <person name="Boufleur T.R."/>
            <person name="Ciampi-Guillardi M."/>
            <person name="Sukno S.A."/>
            <person name="Thon M.R."/>
            <person name="Massola Junior N.S."/>
            <person name="Baroncelli R."/>
        </authorList>
    </citation>
    <scope>NUCLEOTIDE SEQUENCE</scope>
    <source>
        <strain evidence="2">LFN00145</strain>
    </source>
</reference>
<protein>
    <submittedName>
        <fullName evidence="2">Uncharacterized protein</fullName>
    </submittedName>
</protein>
<evidence type="ECO:0000313" key="2">
    <source>
        <dbReference type="EMBL" id="KAF6833844.1"/>
    </source>
</evidence>
<gene>
    <name evidence="2" type="ORF">CPLU01_05294</name>
</gene>
<keyword evidence="1" id="KW-0812">Transmembrane</keyword>
<accession>A0A8H6KLN9</accession>
<feature type="transmembrane region" description="Helical" evidence="1">
    <location>
        <begin position="36"/>
        <end position="55"/>
    </location>
</feature>
<feature type="transmembrane region" description="Helical" evidence="1">
    <location>
        <begin position="87"/>
        <end position="108"/>
    </location>
</feature>
<dbReference type="EMBL" id="WIGO01000054">
    <property type="protein sequence ID" value="KAF6833844.1"/>
    <property type="molecule type" value="Genomic_DNA"/>
</dbReference>
<feature type="transmembrane region" description="Helical" evidence="1">
    <location>
        <begin position="120"/>
        <end position="138"/>
    </location>
</feature>
<evidence type="ECO:0000256" key="1">
    <source>
        <dbReference type="SAM" id="Phobius"/>
    </source>
</evidence>
<proteinExistence type="predicted"/>
<name>A0A8H6KLN9_9PEZI</name>
<dbReference type="Proteomes" id="UP000654918">
    <property type="component" value="Unassembled WGS sequence"/>
</dbReference>
<comment type="caution">
    <text evidence="2">The sequence shown here is derived from an EMBL/GenBank/DDBJ whole genome shotgun (WGS) entry which is preliminary data.</text>
</comment>
<dbReference type="AlphaFoldDB" id="A0A8H6KLN9"/>